<gene>
    <name evidence="7" type="ORF">DR116_0024490</name>
</gene>
<dbReference type="EMBL" id="QNGD03000014">
    <property type="protein sequence ID" value="RWQ71031.1"/>
    <property type="molecule type" value="Genomic_DNA"/>
</dbReference>
<dbReference type="InterPro" id="IPR006977">
    <property type="entry name" value="Yip1_dom"/>
</dbReference>
<evidence type="ECO:0000256" key="3">
    <source>
        <dbReference type="ARBA" id="ARBA00022989"/>
    </source>
</evidence>
<dbReference type="RefSeq" id="WP_113304904.1">
    <property type="nucleotide sequence ID" value="NZ_QNGD03000014.1"/>
</dbReference>
<dbReference type="Proteomes" id="UP000253597">
    <property type="component" value="Unassembled WGS sequence"/>
</dbReference>
<feature type="transmembrane region" description="Helical" evidence="5">
    <location>
        <begin position="201"/>
        <end position="221"/>
    </location>
</feature>
<keyword evidence="3 5" id="KW-1133">Transmembrane helix</keyword>
<feature type="transmembrane region" description="Helical" evidence="5">
    <location>
        <begin position="80"/>
        <end position="108"/>
    </location>
</feature>
<dbReference type="Pfam" id="PF04893">
    <property type="entry name" value="Yip1"/>
    <property type="match status" value="1"/>
</dbReference>
<organism evidence="7 8">
    <name type="scientific">Bacillus cereus</name>
    <dbReference type="NCBI Taxonomy" id="1396"/>
    <lineage>
        <taxon>Bacteria</taxon>
        <taxon>Bacillati</taxon>
        <taxon>Bacillota</taxon>
        <taxon>Bacilli</taxon>
        <taxon>Bacillales</taxon>
        <taxon>Bacillaceae</taxon>
        <taxon>Bacillus</taxon>
        <taxon>Bacillus cereus group</taxon>
    </lineage>
</organism>
<comment type="subcellular location">
    <subcellularLocation>
        <location evidence="1">Membrane</location>
        <topology evidence="1">Multi-pass membrane protein</topology>
    </subcellularLocation>
</comment>
<accession>A0A9X8NTK8</accession>
<sequence>MELNIKDQEINVEKPSLFGIITSPSLQFERIKNSNAIWKSFWILAALTGIVYLINTYAYILSPEGKKANAESVLDIPLYWQLGSGFVTGAIGFIIGAFITAAIYKVFMMFMNNDTPFKKLLAISVYGSVITTLGLFINGLLAIIIGETGEEMYTGLAPLLTSFNDVLHGAMKSFEIFTIWSLVISALGLHITAGLSKKQATVVAIIFFIFSVAFGAIGGMLPKF</sequence>
<feature type="transmembrane region" description="Helical" evidence="5">
    <location>
        <begin position="120"/>
        <end position="146"/>
    </location>
</feature>
<feature type="transmembrane region" description="Helical" evidence="5">
    <location>
        <begin position="40"/>
        <end position="60"/>
    </location>
</feature>
<evidence type="ECO:0000256" key="2">
    <source>
        <dbReference type="ARBA" id="ARBA00022692"/>
    </source>
</evidence>
<protein>
    <submittedName>
        <fullName evidence="7">YIP1 family protein</fullName>
    </submittedName>
</protein>
<evidence type="ECO:0000256" key="4">
    <source>
        <dbReference type="ARBA" id="ARBA00023136"/>
    </source>
</evidence>
<proteinExistence type="predicted"/>
<evidence type="ECO:0000313" key="8">
    <source>
        <dbReference type="Proteomes" id="UP000253597"/>
    </source>
</evidence>
<dbReference type="GO" id="GO:0016020">
    <property type="term" value="C:membrane"/>
    <property type="evidence" value="ECO:0007669"/>
    <property type="project" value="UniProtKB-SubCell"/>
</dbReference>
<evidence type="ECO:0000259" key="6">
    <source>
        <dbReference type="Pfam" id="PF04893"/>
    </source>
</evidence>
<feature type="domain" description="Yip1" evidence="6">
    <location>
        <begin position="18"/>
        <end position="213"/>
    </location>
</feature>
<name>A0A9X8NTK8_BACCE</name>
<comment type="caution">
    <text evidence="7">The sequence shown here is derived from an EMBL/GenBank/DDBJ whole genome shotgun (WGS) entry which is preliminary data.</text>
</comment>
<evidence type="ECO:0000256" key="1">
    <source>
        <dbReference type="ARBA" id="ARBA00004141"/>
    </source>
</evidence>
<feature type="transmembrane region" description="Helical" evidence="5">
    <location>
        <begin position="166"/>
        <end position="189"/>
    </location>
</feature>
<evidence type="ECO:0000256" key="5">
    <source>
        <dbReference type="SAM" id="Phobius"/>
    </source>
</evidence>
<reference evidence="7 8" key="1">
    <citation type="submission" date="2019-01" db="EMBL/GenBank/DDBJ databases">
        <title>Draft genome sequence of heavy metal resistant Bacillus cereus NWUAB01.</title>
        <authorList>
            <person name="Babalola O."/>
            <person name="Aremu B.R."/>
            <person name="Ayangbenro A.S."/>
        </authorList>
    </citation>
    <scope>NUCLEOTIDE SEQUENCE [LARGE SCALE GENOMIC DNA]</scope>
    <source>
        <strain evidence="7 8">NWUAB01</strain>
    </source>
</reference>
<dbReference type="AlphaFoldDB" id="A0A9X8NTK8"/>
<keyword evidence="2 5" id="KW-0812">Transmembrane</keyword>
<keyword evidence="4 5" id="KW-0472">Membrane</keyword>
<evidence type="ECO:0000313" key="7">
    <source>
        <dbReference type="EMBL" id="RWQ71031.1"/>
    </source>
</evidence>